<keyword evidence="4" id="KW-0804">Transcription</keyword>
<name>A0A7J0FT55_9ERIC</name>
<dbReference type="GO" id="GO:0003677">
    <property type="term" value="F:DNA binding"/>
    <property type="evidence" value="ECO:0007669"/>
    <property type="project" value="UniProtKB-KW"/>
</dbReference>
<dbReference type="Gene3D" id="2.40.330.10">
    <property type="entry name" value="DNA-binding pseudobarrel domain"/>
    <property type="match status" value="2"/>
</dbReference>
<dbReference type="InterPro" id="IPR015300">
    <property type="entry name" value="DNA-bd_pseudobarrel_sf"/>
</dbReference>
<feature type="compositionally biased region" description="Basic and acidic residues" evidence="6">
    <location>
        <begin position="27"/>
        <end position="39"/>
    </location>
</feature>
<evidence type="ECO:0000256" key="5">
    <source>
        <dbReference type="ARBA" id="ARBA00023242"/>
    </source>
</evidence>
<dbReference type="GO" id="GO:0003700">
    <property type="term" value="F:DNA-binding transcription factor activity"/>
    <property type="evidence" value="ECO:0007669"/>
    <property type="project" value="InterPro"/>
</dbReference>
<feature type="region of interest" description="Disordered" evidence="6">
    <location>
        <begin position="324"/>
        <end position="372"/>
    </location>
</feature>
<organism evidence="7 8">
    <name type="scientific">Actinidia rufa</name>
    <dbReference type="NCBI Taxonomy" id="165716"/>
    <lineage>
        <taxon>Eukaryota</taxon>
        <taxon>Viridiplantae</taxon>
        <taxon>Streptophyta</taxon>
        <taxon>Embryophyta</taxon>
        <taxon>Tracheophyta</taxon>
        <taxon>Spermatophyta</taxon>
        <taxon>Magnoliopsida</taxon>
        <taxon>eudicotyledons</taxon>
        <taxon>Gunneridae</taxon>
        <taxon>Pentapetalae</taxon>
        <taxon>asterids</taxon>
        <taxon>Ericales</taxon>
        <taxon>Actinidiaceae</taxon>
        <taxon>Actinidia</taxon>
    </lineage>
</organism>
<dbReference type="SUPFAM" id="SSF101936">
    <property type="entry name" value="DNA-binding pseudobarrel domain"/>
    <property type="match status" value="2"/>
</dbReference>
<dbReference type="EMBL" id="BJWL01000015">
    <property type="protein sequence ID" value="GFZ01896.1"/>
    <property type="molecule type" value="Genomic_DNA"/>
</dbReference>
<dbReference type="PANTHER" id="PTHR31140:SF139">
    <property type="entry name" value="B3 DOMAIN-CONTAINING PROTEIN OS02G0455900-RELATED"/>
    <property type="match status" value="1"/>
</dbReference>
<evidence type="ECO:0000256" key="6">
    <source>
        <dbReference type="SAM" id="MobiDB-lite"/>
    </source>
</evidence>
<comment type="subcellular location">
    <subcellularLocation>
        <location evidence="1">Nucleus</location>
    </subcellularLocation>
</comment>
<protein>
    <submittedName>
        <fullName evidence="7">Uncharacterized protein</fullName>
    </submittedName>
</protein>
<evidence type="ECO:0000256" key="1">
    <source>
        <dbReference type="ARBA" id="ARBA00004123"/>
    </source>
</evidence>
<reference evidence="7 8" key="1">
    <citation type="submission" date="2019-07" db="EMBL/GenBank/DDBJ databases">
        <title>De Novo Assembly of kiwifruit Actinidia rufa.</title>
        <authorList>
            <person name="Sugita-Konishi S."/>
            <person name="Sato K."/>
            <person name="Mori E."/>
            <person name="Abe Y."/>
            <person name="Kisaki G."/>
            <person name="Hamano K."/>
            <person name="Suezawa K."/>
            <person name="Otani M."/>
            <person name="Fukuda T."/>
            <person name="Manabe T."/>
            <person name="Gomi K."/>
            <person name="Tabuchi M."/>
            <person name="Akimitsu K."/>
            <person name="Kataoka I."/>
        </authorList>
    </citation>
    <scope>NUCLEOTIDE SEQUENCE [LARGE SCALE GENOMIC DNA]</scope>
    <source>
        <strain evidence="8">cv. Fuchu</strain>
    </source>
</reference>
<dbReference type="Proteomes" id="UP000585474">
    <property type="component" value="Unassembled WGS sequence"/>
</dbReference>
<dbReference type="OrthoDB" id="1612034at2759"/>
<evidence type="ECO:0000313" key="8">
    <source>
        <dbReference type="Proteomes" id="UP000585474"/>
    </source>
</evidence>
<keyword evidence="2" id="KW-0805">Transcription regulation</keyword>
<dbReference type="AlphaFoldDB" id="A0A7J0FT55"/>
<feature type="compositionally biased region" description="Basic and acidic residues" evidence="6">
    <location>
        <begin position="350"/>
        <end position="362"/>
    </location>
</feature>
<feature type="region of interest" description="Disordered" evidence="6">
    <location>
        <begin position="27"/>
        <end position="65"/>
    </location>
</feature>
<proteinExistence type="predicted"/>
<gene>
    <name evidence="7" type="ORF">Acr_15g0005050</name>
</gene>
<evidence type="ECO:0000313" key="7">
    <source>
        <dbReference type="EMBL" id="GFZ01896.1"/>
    </source>
</evidence>
<keyword evidence="3" id="KW-0238">DNA-binding</keyword>
<comment type="caution">
    <text evidence="7">The sequence shown here is derived from an EMBL/GenBank/DDBJ whole genome shotgun (WGS) entry which is preliminary data.</text>
</comment>
<sequence>MSENIDIPADVYDAENPTLKDLLDLEARQEQEETKEAKEGIASSSTNPTERAIDDAPSSIPQGHRSDAITASELGETNPTQVGKNLGFFLFEVILSRMDVRSLERLLIPVEQAIGHFSPQIFCQENYEEKINISDPLNFHFSMKLRYDISESAFVLEKDLVEWLPGLIQINSLKPMDVVRFYRPVDPLYENHYLIDYVKRRRKGAPVPEFRRENYLFQVKITADSTNVGSLVISKDIVRTHFPAVGIPAKTHAKERLYFSDADKKEWIGEITVSVGKTPSYVLTFGAAFVSAYLLEVEDAIRFYRPVQPLNSRHFLIEILGRGEAGTDPSQSGSPEDDGDGDDSGQGGGCRDDGTRGDDNRQGDGQGGGRKGSTSVWNYLCGMKKGYQARAIVAMQLGSSSDLIYEEEDKMAIKGI</sequence>
<dbReference type="GO" id="GO:0005634">
    <property type="term" value="C:nucleus"/>
    <property type="evidence" value="ECO:0007669"/>
    <property type="project" value="UniProtKB-SubCell"/>
</dbReference>
<dbReference type="InterPro" id="IPR044800">
    <property type="entry name" value="LEC2-like"/>
</dbReference>
<accession>A0A7J0FT55</accession>
<dbReference type="PANTHER" id="PTHR31140">
    <property type="entry name" value="B3 DOMAIN-CONTAINING TRANSCRIPTION FACTOR ABI3"/>
    <property type="match status" value="1"/>
</dbReference>
<evidence type="ECO:0000256" key="4">
    <source>
        <dbReference type="ARBA" id="ARBA00023163"/>
    </source>
</evidence>
<keyword evidence="5" id="KW-0539">Nucleus</keyword>
<evidence type="ECO:0000256" key="3">
    <source>
        <dbReference type="ARBA" id="ARBA00023125"/>
    </source>
</evidence>
<evidence type="ECO:0000256" key="2">
    <source>
        <dbReference type="ARBA" id="ARBA00023015"/>
    </source>
</evidence>
<keyword evidence="8" id="KW-1185">Reference proteome</keyword>